<evidence type="ECO:0000259" key="1">
    <source>
        <dbReference type="PROSITE" id="PS50011"/>
    </source>
</evidence>
<dbReference type="EMBL" id="MU006231">
    <property type="protein sequence ID" value="KAF2823821.1"/>
    <property type="molecule type" value="Genomic_DNA"/>
</dbReference>
<dbReference type="GO" id="GO:0004672">
    <property type="term" value="F:protein kinase activity"/>
    <property type="evidence" value="ECO:0007669"/>
    <property type="project" value="InterPro"/>
</dbReference>
<dbReference type="AlphaFoldDB" id="A0A6A6ZRV6"/>
<dbReference type="OrthoDB" id="4062651at2759"/>
<dbReference type="PROSITE" id="PS50011">
    <property type="entry name" value="PROTEIN_KINASE_DOM"/>
    <property type="match status" value="1"/>
</dbReference>
<evidence type="ECO:0000313" key="3">
    <source>
        <dbReference type="Proteomes" id="UP000799424"/>
    </source>
</evidence>
<evidence type="ECO:0000313" key="2">
    <source>
        <dbReference type="EMBL" id="KAF2823821.1"/>
    </source>
</evidence>
<name>A0A6A6ZRV6_9PLEO</name>
<reference evidence="2" key="1">
    <citation type="journal article" date="2020" name="Stud. Mycol.">
        <title>101 Dothideomycetes genomes: a test case for predicting lifestyles and emergence of pathogens.</title>
        <authorList>
            <person name="Haridas S."/>
            <person name="Albert R."/>
            <person name="Binder M."/>
            <person name="Bloem J."/>
            <person name="Labutti K."/>
            <person name="Salamov A."/>
            <person name="Andreopoulos B."/>
            <person name="Baker S."/>
            <person name="Barry K."/>
            <person name="Bills G."/>
            <person name="Bluhm B."/>
            <person name="Cannon C."/>
            <person name="Castanera R."/>
            <person name="Culley D."/>
            <person name="Daum C."/>
            <person name="Ezra D."/>
            <person name="Gonzalez J."/>
            <person name="Henrissat B."/>
            <person name="Kuo A."/>
            <person name="Liang C."/>
            <person name="Lipzen A."/>
            <person name="Lutzoni F."/>
            <person name="Magnuson J."/>
            <person name="Mondo S."/>
            <person name="Nolan M."/>
            <person name="Ohm R."/>
            <person name="Pangilinan J."/>
            <person name="Park H.-J."/>
            <person name="Ramirez L."/>
            <person name="Alfaro M."/>
            <person name="Sun H."/>
            <person name="Tritt A."/>
            <person name="Yoshinaga Y."/>
            <person name="Zwiers L.-H."/>
            <person name="Turgeon B."/>
            <person name="Goodwin S."/>
            <person name="Spatafora J."/>
            <person name="Crous P."/>
            <person name="Grigoriev I."/>
        </authorList>
    </citation>
    <scope>NUCLEOTIDE SEQUENCE</scope>
    <source>
        <strain evidence="2">CBS 113818</strain>
    </source>
</reference>
<sequence length="180" mass="21144">MNVIHRGFKARLSRRELDTCEVLRKYPHHNIAAYHGVECATKLTYMPHDKMMEARFDTERVTKLIFTRYDHNLWDLATRSQMVRVDVVQCLSSIEAGIRRLHSLGIVHCDIKLDNLFVKRMVSQGNRVYFLYVVGDFDSCHRVDERLRLKIGDVNWTKVKPEGSEAEKDDDWYAFGKLKV</sequence>
<proteinExistence type="predicted"/>
<protein>
    <recommendedName>
        <fullName evidence="1">Protein kinase domain-containing protein</fullName>
    </recommendedName>
</protein>
<dbReference type="GO" id="GO:0005524">
    <property type="term" value="F:ATP binding"/>
    <property type="evidence" value="ECO:0007669"/>
    <property type="project" value="InterPro"/>
</dbReference>
<dbReference type="InterPro" id="IPR008271">
    <property type="entry name" value="Ser/Thr_kinase_AS"/>
</dbReference>
<organism evidence="2 3">
    <name type="scientific">Ophiobolus disseminans</name>
    <dbReference type="NCBI Taxonomy" id="1469910"/>
    <lineage>
        <taxon>Eukaryota</taxon>
        <taxon>Fungi</taxon>
        <taxon>Dikarya</taxon>
        <taxon>Ascomycota</taxon>
        <taxon>Pezizomycotina</taxon>
        <taxon>Dothideomycetes</taxon>
        <taxon>Pleosporomycetidae</taxon>
        <taxon>Pleosporales</taxon>
        <taxon>Pleosporineae</taxon>
        <taxon>Phaeosphaeriaceae</taxon>
        <taxon>Ophiobolus</taxon>
    </lineage>
</organism>
<keyword evidence="3" id="KW-1185">Reference proteome</keyword>
<dbReference type="Proteomes" id="UP000799424">
    <property type="component" value="Unassembled WGS sequence"/>
</dbReference>
<dbReference type="SUPFAM" id="SSF56112">
    <property type="entry name" value="Protein kinase-like (PK-like)"/>
    <property type="match status" value="1"/>
</dbReference>
<dbReference type="InterPro" id="IPR011009">
    <property type="entry name" value="Kinase-like_dom_sf"/>
</dbReference>
<dbReference type="Gene3D" id="1.10.510.10">
    <property type="entry name" value="Transferase(Phosphotransferase) domain 1"/>
    <property type="match status" value="1"/>
</dbReference>
<accession>A0A6A6ZRV6</accession>
<dbReference type="InterPro" id="IPR000719">
    <property type="entry name" value="Prot_kinase_dom"/>
</dbReference>
<feature type="domain" description="Protein kinase" evidence="1">
    <location>
        <begin position="1"/>
        <end position="180"/>
    </location>
</feature>
<dbReference type="PROSITE" id="PS00108">
    <property type="entry name" value="PROTEIN_KINASE_ST"/>
    <property type="match status" value="1"/>
</dbReference>
<gene>
    <name evidence="2" type="ORF">CC86DRAFT_298223</name>
</gene>